<dbReference type="InterPro" id="IPR038720">
    <property type="entry name" value="YprB_RNase_H-like_dom"/>
</dbReference>
<dbReference type="InterPro" id="IPR012337">
    <property type="entry name" value="RNaseH-like_sf"/>
</dbReference>
<name>A0A223RRP5_9ACTN</name>
<dbReference type="AlphaFoldDB" id="A0A223RRP5"/>
<dbReference type="SUPFAM" id="SSF53098">
    <property type="entry name" value="Ribonuclease H-like"/>
    <property type="match status" value="1"/>
</dbReference>
<proteinExistence type="predicted"/>
<evidence type="ECO:0000259" key="1">
    <source>
        <dbReference type="Pfam" id="PF13482"/>
    </source>
</evidence>
<reference evidence="2 3" key="1">
    <citation type="submission" date="2017-08" db="EMBL/GenBank/DDBJ databases">
        <title>The complete genome sequence of moderately halophilic actinomycete Actinopolyspora erythraea YIM 90600, the producer of novel erythromycin, novel actinopolysporins A-C and tubercidin.</title>
        <authorList>
            <person name="Yin M."/>
            <person name="Tang S."/>
        </authorList>
    </citation>
    <scope>NUCLEOTIDE SEQUENCE [LARGE SCALE GENOMIC DNA]</scope>
    <source>
        <strain evidence="2 3">YIM 90600</strain>
    </source>
</reference>
<dbReference type="Proteomes" id="UP000215043">
    <property type="component" value="Chromosome"/>
</dbReference>
<dbReference type="Pfam" id="PF13482">
    <property type="entry name" value="RNase_H_2"/>
    <property type="match status" value="1"/>
</dbReference>
<dbReference type="GO" id="GO:0003676">
    <property type="term" value="F:nucleic acid binding"/>
    <property type="evidence" value="ECO:0007669"/>
    <property type="project" value="InterPro"/>
</dbReference>
<dbReference type="KEGG" id="aey:CDG81_09710"/>
<dbReference type="InterPro" id="IPR036397">
    <property type="entry name" value="RNaseH_sf"/>
</dbReference>
<sequence length="225" mass="25614">MRDQNIGLSQIDQHGEMASFAARWIGSRKKDVVFRSSFHDGKEEMLESLWNLHNEADALLSWNGAGFDTKHANTEFLLAGMSPPSPSKEIDLLKTARSRFNFLSNKLDYVAQQLGLSGKIVHEGFGLWLKIMEDDEKAWNKFKRYNIQDVHLLIDLYDLLLPWIDGHPNVNLYDGDGCPKCGSWNLQSRGYRTTGLGMYRRYHCQDCGAWSTSGKALNQADIREA</sequence>
<protein>
    <recommendedName>
        <fullName evidence="1">YprB ribonuclease H-like domain-containing protein</fullName>
    </recommendedName>
</protein>
<gene>
    <name evidence="2" type="ORF">CDG81_09710</name>
</gene>
<dbReference type="Gene3D" id="3.30.420.10">
    <property type="entry name" value="Ribonuclease H-like superfamily/Ribonuclease H"/>
    <property type="match status" value="1"/>
</dbReference>
<feature type="domain" description="YprB ribonuclease H-like" evidence="1">
    <location>
        <begin position="29"/>
        <end position="160"/>
    </location>
</feature>
<evidence type="ECO:0000313" key="2">
    <source>
        <dbReference type="EMBL" id="ASU78510.1"/>
    </source>
</evidence>
<organism evidence="2 3">
    <name type="scientific">Actinopolyspora erythraea</name>
    <dbReference type="NCBI Taxonomy" id="414996"/>
    <lineage>
        <taxon>Bacteria</taxon>
        <taxon>Bacillati</taxon>
        <taxon>Actinomycetota</taxon>
        <taxon>Actinomycetes</taxon>
        <taxon>Actinopolysporales</taxon>
        <taxon>Actinopolysporaceae</taxon>
        <taxon>Actinopolyspora</taxon>
    </lineage>
</organism>
<dbReference type="EMBL" id="CP022752">
    <property type="protein sequence ID" value="ASU78510.1"/>
    <property type="molecule type" value="Genomic_DNA"/>
</dbReference>
<evidence type="ECO:0000313" key="3">
    <source>
        <dbReference type="Proteomes" id="UP000215043"/>
    </source>
</evidence>
<accession>A0A223RRP5</accession>